<evidence type="ECO:0000256" key="3">
    <source>
        <dbReference type="SAM" id="SignalP"/>
    </source>
</evidence>
<proteinExistence type="predicted"/>
<feature type="compositionally biased region" description="Low complexity" evidence="1">
    <location>
        <begin position="117"/>
        <end position="148"/>
    </location>
</feature>
<keyword evidence="3" id="KW-0732">Signal</keyword>
<name>A0AAV0SXD5_9STRA</name>
<feature type="signal peptide" evidence="3">
    <location>
        <begin position="1"/>
        <end position="19"/>
    </location>
</feature>
<evidence type="ECO:0008006" key="6">
    <source>
        <dbReference type="Google" id="ProtNLM"/>
    </source>
</evidence>
<dbReference type="EMBL" id="CANTFM010000067">
    <property type="protein sequence ID" value="CAI5710267.1"/>
    <property type="molecule type" value="Genomic_DNA"/>
</dbReference>
<keyword evidence="5" id="KW-1185">Reference proteome</keyword>
<reference evidence="4" key="1">
    <citation type="submission" date="2022-12" db="EMBL/GenBank/DDBJ databases">
        <authorList>
            <person name="Webb A."/>
        </authorList>
    </citation>
    <scope>NUCLEOTIDE SEQUENCE</scope>
    <source>
        <strain evidence="4">Pd1</strain>
    </source>
</reference>
<feature type="region of interest" description="Disordered" evidence="1">
    <location>
        <begin position="105"/>
        <end position="202"/>
    </location>
</feature>
<sequence>MWLKLATISTLLVIQDVTGDDCMFTVSVLDVPGVRCVSAAPCSGTYYASGLSQGVGACPTGSSCALLPLTPIMTCAVSGRTDLVYVNADGTLTKDGKSVSLLDASSTTVEPTMMPATTSTTSTTNSATDTSSTTKSVRDSSTTDNSSTKNKDKITTNNTSDGSNVSLGLDSSTENSDSNNAKAKETDDIIKPLNNSFSNSSSANEITSNLLYSDSGADGSTSLPGSSSDINDQAFNPGIIQSDGPITSNSSRQGGLGLGAIIAIVVGCLAVVAIAAGARLLKKGKEAQSVTPGATGGLEAYNNVGGGGGGMTPKENVLLL</sequence>
<feature type="transmembrane region" description="Helical" evidence="2">
    <location>
        <begin position="256"/>
        <end position="278"/>
    </location>
</feature>
<dbReference type="AlphaFoldDB" id="A0AAV0SXD5"/>
<feature type="chain" id="PRO_5043606184" description="Mid2 domain-containing protein" evidence="3">
    <location>
        <begin position="20"/>
        <end position="320"/>
    </location>
</feature>
<accession>A0AAV0SXD5</accession>
<evidence type="ECO:0000256" key="2">
    <source>
        <dbReference type="SAM" id="Phobius"/>
    </source>
</evidence>
<feature type="compositionally biased region" description="Polar residues" evidence="1">
    <location>
        <begin position="162"/>
        <end position="181"/>
    </location>
</feature>
<evidence type="ECO:0000256" key="1">
    <source>
        <dbReference type="SAM" id="MobiDB-lite"/>
    </source>
</evidence>
<organism evidence="4 5">
    <name type="scientific">Peronospora destructor</name>
    <dbReference type="NCBI Taxonomy" id="86335"/>
    <lineage>
        <taxon>Eukaryota</taxon>
        <taxon>Sar</taxon>
        <taxon>Stramenopiles</taxon>
        <taxon>Oomycota</taxon>
        <taxon>Peronosporomycetes</taxon>
        <taxon>Peronosporales</taxon>
        <taxon>Peronosporaceae</taxon>
        <taxon>Peronospora</taxon>
    </lineage>
</organism>
<keyword evidence="2" id="KW-1133">Transmembrane helix</keyword>
<comment type="caution">
    <text evidence="4">The sequence shown here is derived from an EMBL/GenBank/DDBJ whole genome shotgun (WGS) entry which is preliminary data.</text>
</comment>
<keyword evidence="2" id="KW-0472">Membrane</keyword>
<keyword evidence="2" id="KW-0812">Transmembrane</keyword>
<evidence type="ECO:0000313" key="5">
    <source>
        <dbReference type="Proteomes" id="UP001162029"/>
    </source>
</evidence>
<evidence type="ECO:0000313" key="4">
    <source>
        <dbReference type="EMBL" id="CAI5710267.1"/>
    </source>
</evidence>
<dbReference type="Proteomes" id="UP001162029">
    <property type="component" value="Unassembled WGS sequence"/>
</dbReference>
<protein>
    <recommendedName>
        <fullName evidence="6">Mid2 domain-containing protein</fullName>
    </recommendedName>
</protein>
<gene>
    <name evidence="4" type="ORF">PDE001_LOCUS410</name>
</gene>